<organism evidence="16 17">
    <name type="scientific">Phytophthora kernoviae</name>
    <dbReference type="NCBI Taxonomy" id="325452"/>
    <lineage>
        <taxon>Eukaryota</taxon>
        <taxon>Sar</taxon>
        <taxon>Stramenopiles</taxon>
        <taxon>Oomycota</taxon>
        <taxon>Peronosporomycetes</taxon>
        <taxon>Peronosporales</taxon>
        <taxon>Peronosporaceae</taxon>
        <taxon>Phytophthora</taxon>
    </lineage>
</organism>
<dbReference type="Pfam" id="PF00005">
    <property type="entry name" value="ABC_tran"/>
    <property type="match status" value="1"/>
</dbReference>
<dbReference type="PROSITE" id="PS50893">
    <property type="entry name" value="ABC_TRANSPORTER_2"/>
    <property type="match status" value="1"/>
</dbReference>
<evidence type="ECO:0000256" key="9">
    <source>
        <dbReference type="ARBA" id="ARBA00022840"/>
    </source>
</evidence>
<proteinExistence type="inferred from homology"/>
<dbReference type="PROSITE" id="PS00587">
    <property type="entry name" value="GLYCOSYL_HYDROL_F17"/>
    <property type="match status" value="1"/>
</dbReference>
<reference evidence="16 17" key="1">
    <citation type="submission" date="2018-07" db="EMBL/GenBank/DDBJ databases">
        <title>Genome sequencing of oomycete isolates from Chile give support for New Zealand origin for Phytophthora kernoviae and make available the first Nothophytophthora sp. genome.</title>
        <authorList>
            <person name="Studholme D.J."/>
            <person name="Sanfuentes E."/>
            <person name="Panda P."/>
            <person name="Hill R."/>
            <person name="Sambles C."/>
            <person name="Grant M."/>
            <person name="Williams N.M."/>
            <person name="Mcdougal R.L."/>
        </authorList>
    </citation>
    <scope>NUCLEOTIDE SEQUENCE [LARGE SCALE GENOMIC DNA]</scope>
    <source>
        <strain evidence="16">Chile2</strain>
    </source>
</reference>
<sequence>MTQRVYKHVPYNNAKLHIQKPRGGNAVDEEIDGDVATEAQRVCDNFQSLNTTSEVVQILKLEKVYANGKRAVKNLSFGLQQGECFGFLGVNGAGKTTTMKVLAGDLLPSSGTAMITGFDICKDRSSARKSIGYCPQFDALIDLLTVREHLELYGRFKGFESSESLKKEVDRLLNKLQIQSFAGKLAGSLSGGNKRKLSLAIAMIGDPSVLVLDEPSTGVDPFSRRLLWDVILEASVQSRRSTIMLTTHSMEECEALCSKAGIMVDGGLRCFGSIPHLKARFGDGFMLECKLETPDSEEMADLMRQVCDHLKEDRAQRLDEFLQARFSGVTLLERQTDFCRYKVSEVSQPAPLNMVKYVLPVSATAVAMLAASTSALDQKIYGLNYDLRQGPDWDPSKCKSSDTIASDLKILADITSNVRTYSLSDCDVSGVLKAAKELSLTVWLGVWVSEDSKVYDAEVAAFKKLISSNLIDDNVVGINVGSEAVYREDITAEQAIKYVTDFKKVMSENDIKVPISITDIIDTFVQYPDMLKAGDIVTINQFPFWEKIEADKAVAQFNKRIQPLLKLAGDMEVIISETGWPTGGSATNGSVASEENGAIYLNDFYDLATEKGWKYYYFAGFDTPYKEKQADDATTVESHFGIYDDKGIMKPAYESLKFTKSSSTSSTSGSSTTASSGSASTSVGAGTVSPGTSSGTSAGKSTGTSDGDSATTTSSSSIASSSSISNEDSGSSQLVAAGLAACIGVVSTMLWSL</sequence>
<gene>
    <name evidence="16" type="ORF">BBI17_000472</name>
</gene>
<keyword evidence="8 13" id="KW-0378">Hydrolase</keyword>
<dbReference type="SUPFAM" id="SSF52540">
    <property type="entry name" value="P-loop containing nucleoside triphosphate hydrolases"/>
    <property type="match status" value="1"/>
</dbReference>
<dbReference type="PANTHER" id="PTHR19229">
    <property type="entry name" value="ATP-BINDING CASSETTE TRANSPORTER SUBFAMILY A ABCA"/>
    <property type="match status" value="1"/>
</dbReference>
<keyword evidence="7" id="KW-0547">Nucleotide-binding</keyword>
<evidence type="ECO:0000256" key="8">
    <source>
        <dbReference type="ARBA" id="ARBA00022801"/>
    </source>
</evidence>
<feature type="region of interest" description="Disordered" evidence="14">
    <location>
        <begin position="660"/>
        <end position="727"/>
    </location>
</feature>
<dbReference type="InterPro" id="IPR027417">
    <property type="entry name" value="P-loop_NTPase"/>
</dbReference>
<evidence type="ECO:0000313" key="17">
    <source>
        <dbReference type="Proteomes" id="UP000285883"/>
    </source>
</evidence>
<dbReference type="InterPro" id="IPR017853">
    <property type="entry name" value="GH"/>
</dbReference>
<keyword evidence="10" id="KW-1133">Transmembrane helix</keyword>
<feature type="domain" description="ABC transporter" evidence="15">
    <location>
        <begin position="56"/>
        <end position="290"/>
    </location>
</feature>
<evidence type="ECO:0000256" key="6">
    <source>
        <dbReference type="ARBA" id="ARBA00022737"/>
    </source>
</evidence>
<keyword evidence="9" id="KW-0067">ATP-binding</keyword>
<dbReference type="AlphaFoldDB" id="A0A421F9K4"/>
<evidence type="ECO:0000259" key="15">
    <source>
        <dbReference type="PROSITE" id="PS50893"/>
    </source>
</evidence>
<dbReference type="GO" id="GO:0005975">
    <property type="term" value="P:carbohydrate metabolic process"/>
    <property type="evidence" value="ECO:0007669"/>
    <property type="project" value="InterPro"/>
</dbReference>
<dbReference type="FunFam" id="3.40.50.300:FF:000335">
    <property type="entry name" value="ATP binding cassette subfamily A member 5"/>
    <property type="match status" value="1"/>
</dbReference>
<evidence type="ECO:0000256" key="5">
    <source>
        <dbReference type="ARBA" id="ARBA00022692"/>
    </source>
</evidence>
<evidence type="ECO:0000256" key="3">
    <source>
        <dbReference type="ARBA" id="ARBA00008869"/>
    </source>
</evidence>
<comment type="caution">
    <text evidence="16">The sequence shown here is derived from an EMBL/GenBank/DDBJ whole genome shotgun (WGS) entry which is preliminary data.</text>
</comment>
<dbReference type="InterPro" id="IPR026082">
    <property type="entry name" value="ABCA"/>
</dbReference>
<evidence type="ECO:0000313" key="16">
    <source>
        <dbReference type="EMBL" id="RLN31878.1"/>
    </source>
</evidence>
<dbReference type="CDD" id="cd03263">
    <property type="entry name" value="ABC_subfamily_A"/>
    <property type="match status" value="1"/>
</dbReference>
<evidence type="ECO:0000256" key="10">
    <source>
        <dbReference type="ARBA" id="ARBA00022989"/>
    </source>
</evidence>
<dbReference type="InterPro" id="IPR017871">
    <property type="entry name" value="ABC_transporter-like_CS"/>
</dbReference>
<dbReference type="GO" id="GO:0005319">
    <property type="term" value="F:lipid transporter activity"/>
    <property type="evidence" value="ECO:0007669"/>
    <property type="project" value="TreeGrafter"/>
</dbReference>
<dbReference type="Gene3D" id="3.20.20.80">
    <property type="entry name" value="Glycosidases"/>
    <property type="match status" value="1"/>
</dbReference>
<dbReference type="GO" id="GO:0140359">
    <property type="term" value="F:ABC-type transporter activity"/>
    <property type="evidence" value="ECO:0007669"/>
    <property type="project" value="InterPro"/>
</dbReference>
<dbReference type="SUPFAM" id="SSF51445">
    <property type="entry name" value="(Trans)glycosidases"/>
    <property type="match status" value="1"/>
</dbReference>
<keyword evidence="13" id="KW-0326">Glycosidase</keyword>
<dbReference type="GO" id="GO:0016887">
    <property type="term" value="F:ATP hydrolysis activity"/>
    <property type="evidence" value="ECO:0007669"/>
    <property type="project" value="InterPro"/>
</dbReference>
<dbReference type="GO" id="GO:0016020">
    <property type="term" value="C:membrane"/>
    <property type="evidence" value="ECO:0007669"/>
    <property type="project" value="UniProtKB-SubCell"/>
</dbReference>
<name>A0A421F9K4_9STRA</name>
<comment type="similarity">
    <text evidence="2 12">Belongs to the glycosyl hydrolase 17 family.</text>
</comment>
<feature type="compositionally biased region" description="Low complexity" evidence="14">
    <location>
        <begin position="661"/>
        <end position="727"/>
    </location>
</feature>
<dbReference type="PROSITE" id="PS00211">
    <property type="entry name" value="ABC_TRANSPORTER_1"/>
    <property type="match status" value="1"/>
</dbReference>
<keyword evidence="6" id="KW-0677">Repeat</keyword>
<dbReference type="Pfam" id="PF00332">
    <property type="entry name" value="Glyco_hydro_17"/>
    <property type="match status" value="1"/>
</dbReference>
<dbReference type="InterPro" id="IPR000490">
    <property type="entry name" value="Glyco_hydro_17"/>
</dbReference>
<dbReference type="GO" id="GO:0004553">
    <property type="term" value="F:hydrolase activity, hydrolyzing O-glycosyl compounds"/>
    <property type="evidence" value="ECO:0007669"/>
    <property type="project" value="InterPro"/>
</dbReference>
<dbReference type="Proteomes" id="UP000285883">
    <property type="component" value="Unassembled WGS sequence"/>
</dbReference>
<evidence type="ECO:0000256" key="2">
    <source>
        <dbReference type="ARBA" id="ARBA00008773"/>
    </source>
</evidence>
<protein>
    <recommendedName>
        <fullName evidence="15">ABC transporter domain-containing protein</fullName>
    </recommendedName>
</protein>
<dbReference type="EMBL" id="MAYM02000914">
    <property type="protein sequence ID" value="RLN31878.1"/>
    <property type="molecule type" value="Genomic_DNA"/>
</dbReference>
<comment type="similarity">
    <text evidence="3">Belongs to the ABC transporter superfamily. ABCA family.</text>
</comment>
<dbReference type="PANTHER" id="PTHR19229:SF36">
    <property type="entry name" value="ATP-BINDING CASSETTE SUB-FAMILY A MEMBER 2"/>
    <property type="match status" value="1"/>
</dbReference>
<keyword evidence="4" id="KW-0813">Transport</keyword>
<dbReference type="InterPro" id="IPR003593">
    <property type="entry name" value="AAA+_ATPase"/>
</dbReference>
<dbReference type="GO" id="GO:0005524">
    <property type="term" value="F:ATP binding"/>
    <property type="evidence" value="ECO:0007669"/>
    <property type="project" value="UniProtKB-KW"/>
</dbReference>
<keyword evidence="5" id="KW-0812">Transmembrane</keyword>
<evidence type="ECO:0000256" key="7">
    <source>
        <dbReference type="ARBA" id="ARBA00022741"/>
    </source>
</evidence>
<comment type="subcellular location">
    <subcellularLocation>
        <location evidence="1">Membrane</location>
        <topology evidence="1">Multi-pass membrane protein</topology>
    </subcellularLocation>
</comment>
<evidence type="ECO:0000256" key="14">
    <source>
        <dbReference type="SAM" id="MobiDB-lite"/>
    </source>
</evidence>
<dbReference type="SMART" id="SM00382">
    <property type="entry name" value="AAA"/>
    <property type="match status" value="1"/>
</dbReference>
<evidence type="ECO:0000256" key="11">
    <source>
        <dbReference type="ARBA" id="ARBA00023136"/>
    </source>
</evidence>
<keyword evidence="11" id="KW-0472">Membrane</keyword>
<evidence type="ECO:0000256" key="13">
    <source>
        <dbReference type="RuleBase" id="RU004336"/>
    </source>
</evidence>
<accession>A0A421F9K4</accession>
<evidence type="ECO:0000256" key="12">
    <source>
        <dbReference type="RuleBase" id="RU004335"/>
    </source>
</evidence>
<dbReference type="Gene3D" id="3.40.50.300">
    <property type="entry name" value="P-loop containing nucleotide triphosphate hydrolases"/>
    <property type="match status" value="1"/>
</dbReference>
<dbReference type="InterPro" id="IPR003439">
    <property type="entry name" value="ABC_transporter-like_ATP-bd"/>
</dbReference>
<evidence type="ECO:0000256" key="4">
    <source>
        <dbReference type="ARBA" id="ARBA00022448"/>
    </source>
</evidence>
<evidence type="ECO:0000256" key="1">
    <source>
        <dbReference type="ARBA" id="ARBA00004141"/>
    </source>
</evidence>